<gene>
    <name evidence="6" type="ORF">H9641_19140</name>
</gene>
<dbReference type="EMBL" id="JACSQF010000029">
    <property type="protein sequence ID" value="MBD7982814.1"/>
    <property type="molecule type" value="Genomic_DNA"/>
</dbReference>
<evidence type="ECO:0000256" key="2">
    <source>
        <dbReference type="ARBA" id="ARBA00022806"/>
    </source>
</evidence>
<keyword evidence="2" id="KW-0547">Nucleotide-binding</keyword>
<dbReference type="InterPro" id="IPR038726">
    <property type="entry name" value="PDDEXK_AddAB-type"/>
</dbReference>
<feature type="region of interest" description="Disordered" evidence="4">
    <location>
        <begin position="370"/>
        <end position="410"/>
    </location>
</feature>
<evidence type="ECO:0000256" key="3">
    <source>
        <dbReference type="ARBA" id="ARBA00023204"/>
    </source>
</evidence>
<keyword evidence="2" id="KW-0378">Hydrolase</keyword>
<proteinExistence type="predicted"/>
<sequence length="565" mass="60839">MLRPPRPAATGLAWDGNRLNITSDDVMARVDRPYLSVSTSQAMAGCPARFVADKSMPEGVDLFSPSSLGTAAHTILERLYQLGPKRRDRRTATSIMLGLARELTEIYPEVMSDPVTYHRWCEEVSHRYGGIFEMEDPAEVQTLYTERKFDGVEVAGVPAMGFIDRQEEIEARNKVGSRVVDYKFGKAKKAGAYGRDDHGDQLRIYAEAVRIKDGVLPLEAKVLYVTHRQAVRVPLGPKYMKPTLAKFSQAWTDLRTYVDQASFPTRTSPLCGWCPLVNACPVARAEGKVDRVGNAPTEVDLGIPTLRPMTSTSIATGATGGGYGSTSAPEYAPDPYDEPPADLYDEVPPDPQDFAVAPEVIAAAAAFAPTSPGAGDIAPDPTHDMGESDAGRTAQPDDDHDEGETMSTQPWREAKPWEGSVVDGHLSLNSYAATAVFGTTELAVEALHDAGQPVSPATVGALASLFARVISEAQSTVTDGDRDWQSGANTRMRGALRTVIATVPIPFGASSDDWNQWSTVATRRCVSIATVALNLFNNGPSADDVMVLAEKTTPVATPATVRRIA</sequence>
<reference evidence="6 7" key="1">
    <citation type="submission" date="2020-08" db="EMBL/GenBank/DDBJ databases">
        <title>A Genomic Blueprint of the Chicken Gut Microbiome.</title>
        <authorList>
            <person name="Gilroy R."/>
            <person name="Ravi A."/>
            <person name="Getino M."/>
            <person name="Pursley I."/>
            <person name="Horton D.L."/>
            <person name="Alikhan N.-F."/>
            <person name="Baker D."/>
            <person name="Gharbi K."/>
            <person name="Hall N."/>
            <person name="Watson M."/>
            <person name="Adriaenssens E.M."/>
            <person name="Foster-Nyarko E."/>
            <person name="Jarju S."/>
            <person name="Secka A."/>
            <person name="Antonio M."/>
            <person name="Oren A."/>
            <person name="Chaudhuri R."/>
            <person name="La Ragione R.M."/>
            <person name="Hildebrand F."/>
            <person name="Pallen M.J."/>
        </authorList>
    </citation>
    <scope>NUCLEOTIDE SEQUENCE [LARGE SCALE GENOMIC DNA]</scope>
    <source>
        <strain evidence="6 7">Sa2CUA9</strain>
    </source>
</reference>
<comment type="caution">
    <text evidence="6">The sequence shown here is derived from an EMBL/GenBank/DDBJ whole genome shotgun (WGS) entry which is preliminary data.</text>
</comment>
<keyword evidence="3" id="KW-0234">DNA repair</keyword>
<evidence type="ECO:0000313" key="7">
    <source>
        <dbReference type="Proteomes" id="UP000655570"/>
    </source>
</evidence>
<feature type="compositionally biased region" description="Basic and acidic residues" evidence="4">
    <location>
        <begin position="381"/>
        <end position="390"/>
    </location>
</feature>
<evidence type="ECO:0000259" key="5">
    <source>
        <dbReference type="Pfam" id="PF12705"/>
    </source>
</evidence>
<keyword evidence="7" id="KW-1185">Reference proteome</keyword>
<evidence type="ECO:0000313" key="6">
    <source>
        <dbReference type="EMBL" id="MBD7982814.1"/>
    </source>
</evidence>
<feature type="domain" description="PD-(D/E)XK endonuclease-like" evidence="5">
    <location>
        <begin position="35"/>
        <end position="281"/>
    </location>
</feature>
<protein>
    <submittedName>
        <fullName evidence="6">PD-(D/E)XK nuclease family protein</fullName>
    </submittedName>
</protein>
<dbReference type="Pfam" id="PF12705">
    <property type="entry name" value="PDDEXK_1"/>
    <property type="match status" value="1"/>
</dbReference>
<dbReference type="Proteomes" id="UP000655570">
    <property type="component" value="Unassembled WGS sequence"/>
</dbReference>
<evidence type="ECO:0000256" key="4">
    <source>
        <dbReference type="SAM" id="MobiDB-lite"/>
    </source>
</evidence>
<organism evidence="6 7">
    <name type="scientific">Oerskovia merdavium</name>
    <dbReference type="NCBI Taxonomy" id="2762227"/>
    <lineage>
        <taxon>Bacteria</taxon>
        <taxon>Bacillati</taxon>
        <taxon>Actinomycetota</taxon>
        <taxon>Actinomycetes</taxon>
        <taxon>Micrococcales</taxon>
        <taxon>Cellulomonadaceae</taxon>
        <taxon>Oerskovia</taxon>
    </lineage>
</organism>
<keyword evidence="2" id="KW-0347">Helicase</keyword>
<keyword evidence="1" id="KW-0227">DNA damage</keyword>
<evidence type="ECO:0000256" key="1">
    <source>
        <dbReference type="ARBA" id="ARBA00022763"/>
    </source>
</evidence>
<dbReference type="InterPro" id="IPR011604">
    <property type="entry name" value="PDDEXK-like_dom_sf"/>
</dbReference>
<accession>A0ABR8U5K6</accession>
<keyword evidence="2" id="KW-0067">ATP-binding</keyword>
<dbReference type="Gene3D" id="3.90.320.10">
    <property type="match status" value="1"/>
</dbReference>
<name>A0ABR8U5K6_9CELL</name>
<dbReference type="RefSeq" id="WP_191806002.1">
    <property type="nucleotide sequence ID" value="NZ_JACSQF010000029.1"/>
</dbReference>